<proteinExistence type="predicted"/>
<accession>A0A7X6IBM7</accession>
<organism evidence="1 2">
    <name type="scientific">Candidatus Manganitrophus noduliformans</name>
    <dbReference type="NCBI Taxonomy" id="2606439"/>
    <lineage>
        <taxon>Bacteria</taxon>
        <taxon>Pseudomonadati</taxon>
        <taxon>Nitrospirota</taxon>
        <taxon>Nitrospiria</taxon>
        <taxon>Candidatus Troglogloeales</taxon>
        <taxon>Candidatus Manganitrophaceae</taxon>
        <taxon>Candidatus Manganitrophus</taxon>
    </lineage>
</organism>
<sequence length="93" mass="10909">MVFEIHHIEGFDPTGRMFSRNVRVNVGENGYTGHCSYEGLTVQTSEYPTVEEVLSDLAKKLQKKGFTELRTRVNFREDRYLAEREPWVYYKAS</sequence>
<dbReference type="AlphaFoldDB" id="A0A7X6IBM7"/>
<name>A0A7X6IBM7_9BACT</name>
<protein>
    <submittedName>
        <fullName evidence="1">Uncharacterized protein</fullName>
    </submittedName>
</protein>
<dbReference type="RefSeq" id="WP_168060330.1">
    <property type="nucleotide sequence ID" value="NZ_VTOW01000002.1"/>
</dbReference>
<dbReference type="EMBL" id="VTOW01000002">
    <property type="protein sequence ID" value="NKE71574.1"/>
    <property type="molecule type" value="Genomic_DNA"/>
</dbReference>
<comment type="caution">
    <text evidence="1">The sequence shown here is derived from an EMBL/GenBank/DDBJ whole genome shotgun (WGS) entry which is preliminary data.</text>
</comment>
<gene>
    <name evidence="1" type="ORF">MNODULE_12570</name>
</gene>
<reference evidence="1 2" key="1">
    <citation type="journal article" date="2020" name="Nature">
        <title>Bacterial chemolithoautotrophy via manganese oxidation.</title>
        <authorList>
            <person name="Yu H."/>
            <person name="Leadbetter J.R."/>
        </authorList>
    </citation>
    <scope>NUCLEOTIDE SEQUENCE [LARGE SCALE GENOMIC DNA]</scope>
    <source>
        <strain evidence="1 2">Mn-1</strain>
    </source>
</reference>
<dbReference type="Proteomes" id="UP000534783">
    <property type="component" value="Unassembled WGS sequence"/>
</dbReference>
<evidence type="ECO:0000313" key="2">
    <source>
        <dbReference type="Proteomes" id="UP000534783"/>
    </source>
</evidence>
<evidence type="ECO:0000313" key="1">
    <source>
        <dbReference type="EMBL" id="NKE71574.1"/>
    </source>
</evidence>
<keyword evidence="2" id="KW-1185">Reference proteome</keyword>